<feature type="chain" id="PRO_5003308151" description="DUF3829 domain-containing protein" evidence="1">
    <location>
        <begin position="21"/>
        <end position="369"/>
    </location>
</feature>
<feature type="signal peptide" evidence="1">
    <location>
        <begin position="1"/>
        <end position="20"/>
    </location>
</feature>
<name>F4G425_ALIDK</name>
<dbReference type="OrthoDB" id="9887288at2"/>
<keyword evidence="3" id="KW-1185">Reference proteome</keyword>
<dbReference type="EMBL" id="CP002657">
    <property type="protein sequence ID" value="AEB85169.1"/>
    <property type="molecule type" value="Genomic_DNA"/>
</dbReference>
<sequence>MMKRISKAAAAAGLSLLASGCVTFSQQKALTEKVSPVISQLRQRQAEADAARMAFYAAAPILNSQVDATELNGLISALCAPPPPIPAEALDALDAFQRQLTVLSKEPDASFSGYQQSIATTQKTLNSLTALGDYQAREIQRRKDTAEQEADIVKRELDCGTVIRQNFAAEITGPDFGTDVKALGSVAVIQAVGALILKIEQIADRELRAAALRQYVAIYKAEVAVALDQLDSSTSQGAIANDPELRKSKVPPGARSAYSRMLREHLQYLERKALLLLRDARNPALPRTLNLQAADAFAETAAAHAKVLGALTIADRTLASLRTWYWTYTRAIEAGPSSPSELVDALFAATKDLSALDSLYGSFDKARNQ</sequence>
<organism evidence="2 3">
    <name type="scientific">Alicycliphilus denitrificans (strain DSM 14773 / CIP 107495 / K601)</name>
    <dbReference type="NCBI Taxonomy" id="596154"/>
    <lineage>
        <taxon>Bacteria</taxon>
        <taxon>Pseudomonadati</taxon>
        <taxon>Pseudomonadota</taxon>
        <taxon>Betaproteobacteria</taxon>
        <taxon>Burkholderiales</taxon>
        <taxon>Comamonadaceae</taxon>
        <taxon>Alicycliphilus</taxon>
    </lineage>
</organism>
<dbReference type="PROSITE" id="PS51257">
    <property type="entry name" value="PROKAR_LIPOPROTEIN"/>
    <property type="match status" value="1"/>
</dbReference>
<evidence type="ECO:0000313" key="2">
    <source>
        <dbReference type="EMBL" id="AEB85169.1"/>
    </source>
</evidence>
<dbReference type="Proteomes" id="UP000007938">
    <property type="component" value="Chromosome"/>
</dbReference>
<dbReference type="KEGG" id="adk:Alide2_2821"/>
<evidence type="ECO:0000256" key="1">
    <source>
        <dbReference type="SAM" id="SignalP"/>
    </source>
</evidence>
<proteinExistence type="predicted"/>
<evidence type="ECO:0000313" key="3">
    <source>
        <dbReference type="Proteomes" id="UP000007938"/>
    </source>
</evidence>
<dbReference type="HOGENOM" id="CLU_749322_0_0_4"/>
<evidence type="ECO:0008006" key="4">
    <source>
        <dbReference type="Google" id="ProtNLM"/>
    </source>
</evidence>
<dbReference type="AlphaFoldDB" id="F4G425"/>
<gene>
    <name evidence="2" type="ordered locus">Alide2_2821</name>
</gene>
<reference evidence="2 3" key="1">
    <citation type="journal article" date="2011" name="J. Bacteriol.">
        <title>Genome Sequences of Alicycliphilus denitrificans Strains BC and K601T.</title>
        <authorList>
            <person name="Oosterkamp M.J."/>
            <person name="Veuskens T."/>
            <person name="Plugge C.M."/>
            <person name="Langenhoff A.A."/>
            <person name="Gerritse J."/>
            <person name="van Berkel W.J."/>
            <person name="Pieper D.H."/>
            <person name="Junca H."/>
            <person name="Goodwin L.A."/>
            <person name="Daligault H.E."/>
            <person name="Bruce D.C."/>
            <person name="Detter J.C."/>
            <person name="Tapia R."/>
            <person name="Han C.S."/>
            <person name="Land M.L."/>
            <person name="Hauser L.J."/>
            <person name="Smidt H."/>
            <person name="Stams A.J."/>
        </authorList>
    </citation>
    <scope>NUCLEOTIDE SEQUENCE [LARGE SCALE GENOMIC DNA]</scope>
    <source>
        <strain evidence="3">DSM 14773 / CIP 107495 / K601</strain>
    </source>
</reference>
<protein>
    <recommendedName>
        <fullName evidence="4">DUF3829 domain-containing protein</fullName>
    </recommendedName>
</protein>
<keyword evidence="1" id="KW-0732">Signal</keyword>
<dbReference type="RefSeq" id="WP_013722367.1">
    <property type="nucleotide sequence ID" value="NC_015422.1"/>
</dbReference>
<reference evidence="2 3" key="2">
    <citation type="submission" date="2011-04" db="EMBL/GenBank/DDBJ databases">
        <title>Complete sequence of chromosome of Alicycliphilus denitrificans K601.</title>
        <authorList>
            <consortium name="US DOE Joint Genome Institute"/>
            <person name="Lucas S."/>
            <person name="Han J."/>
            <person name="Lapidus A."/>
            <person name="Cheng J.-F."/>
            <person name="Goodwin L."/>
            <person name="Pitluck S."/>
            <person name="Peters L."/>
            <person name="Zeytun A."/>
            <person name="Detter J.C."/>
            <person name="Han C."/>
            <person name="Tapia R."/>
            <person name="Land M."/>
            <person name="Hauser L."/>
            <person name="Kyrpides N."/>
            <person name="Ivanova N."/>
            <person name="Mikhailova N."/>
            <person name="Pagani I."/>
            <person name="Oosterkamp M."/>
            <person name="Pieper D."/>
            <person name="van Berkel W."/>
            <person name="Langenhoff A."/>
            <person name="Smidt H."/>
            <person name="Stams A."/>
            <person name="Woyke T."/>
        </authorList>
    </citation>
    <scope>NUCLEOTIDE SEQUENCE [LARGE SCALE GENOMIC DNA]</scope>
    <source>
        <strain evidence="3">DSM 14773 / CIP 107495 / K601</strain>
    </source>
</reference>
<accession>F4G425</accession>